<evidence type="ECO:0000256" key="1">
    <source>
        <dbReference type="ARBA" id="ARBA00009792"/>
    </source>
</evidence>
<reference evidence="6 7" key="1">
    <citation type="submission" date="2016-11" db="EMBL/GenBank/DDBJ databases">
        <title>Interaction between Lactobacillus species and yeast in water kefir.</title>
        <authorList>
            <person name="Behr J."/>
            <person name="Xu D."/>
            <person name="Vogel R.F."/>
        </authorList>
    </citation>
    <scope>NUCLEOTIDE SEQUENCE [LARGE SCALE GENOMIC DNA]</scope>
    <source>
        <strain evidence="6 7">TMW 1.1822</strain>
    </source>
</reference>
<dbReference type="InterPro" id="IPR015341">
    <property type="entry name" value="Glyco_hydro_38_cen"/>
</dbReference>
<dbReference type="Pfam" id="PF01074">
    <property type="entry name" value="Glyco_hydro_38N"/>
    <property type="match status" value="1"/>
</dbReference>
<dbReference type="Proteomes" id="UP000314960">
    <property type="component" value="Chromosome"/>
</dbReference>
<gene>
    <name evidence="6" type="ORF">BSQ49_02125</name>
</gene>
<keyword evidence="4" id="KW-0326">Glycosidase</keyword>
<evidence type="ECO:0000313" key="6">
    <source>
        <dbReference type="EMBL" id="AUJ29108.1"/>
    </source>
</evidence>
<dbReference type="RefSeq" id="WP_141052756.1">
    <property type="nucleotide sequence ID" value="NZ_CP018176.1"/>
</dbReference>
<name>A0A3Q8C8R9_9LACO</name>
<dbReference type="EMBL" id="CP018176">
    <property type="protein sequence ID" value="AUJ29108.1"/>
    <property type="molecule type" value="Genomic_DNA"/>
</dbReference>
<dbReference type="SUPFAM" id="SSF88713">
    <property type="entry name" value="Glycoside hydrolase/deacetylase"/>
    <property type="match status" value="1"/>
</dbReference>
<dbReference type="KEGG" id="lhw:BSQ49_02125"/>
<accession>A0A3Q8C8R9</accession>
<comment type="similarity">
    <text evidence="1">Belongs to the glycosyl hydrolase 38 family.</text>
</comment>
<dbReference type="GO" id="GO:0004559">
    <property type="term" value="F:alpha-mannosidase activity"/>
    <property type="evidence" value="ECO:0007669"/>
    <property type="project" value="InterPro"/>
</dbReference>
<dbReference type="InterPro" id="IPR011013">
    <property type="entry name" value="Gal_mutarotase_sf_dom"/>
</dbReference>
<protein>
    <submittedName>
        <fullName evidence="6">Alpha-mannosidase</fullName>
    </submittedName>
</protein>
<evidence type="ECO:0000256" key="4">
    <source>
        <dbReference type="ARBA" id="ARBA00023295"/>
    </source>
</evidence>
<dbReference type="SMART" id="SM00872">
    <property type="entry name" value="Alpha-mann_mid"/>
    <property type="match status" value="1"/>
</dbReference>
<dbReference type="InterPro" id="IPR000602">
    <property type="entry name" value="Glyco_hydro_38_N"/>
</dbReference>
<organism evidence="6 7">
    <name type="scientific">Liquorilactobacillus hordei</name>
    <dbReference type="NCBI Taxonomy" id="468911"/>
    <lineage>
        <taxon>Bacteria</taxon>
        <taxon>Bacillati</taxon>
        <taxon>Bacillota</taxon>
        <taxon>Bacilli</taxon>
        <taxon>Lactobacillales</taxon>
        <taxon>Lactobacillaceae</taxon>
        <taxon>Liquorilactobacillus</taxon>
    </lineage>
</organism>
<dbReference type="Pfam" id="PF09261">
    <property type="entry name" value="Alpha-mann_mid"/>
    <property type="match status" value="1"/>
</dbReference>
<dbReference type="InterPro" id="IPR027291">
    <property type="entry name" value="Glyco_hydro_38_N_sf"/>
</dbReference>
<dbReference type="PANTHER" id="PTHR46017:SF2">
    <property type="entry name" value="MANNOSYLGLYCERATE HYDROLASE"/>
    <property type="match status" value="1"/>
</dbReference>
<dbReference type="SUPFAM" id="SSF74650">
    <property type="entry name" value="Galactose mutarotase-like"/>
    <property type="match status" value="1"/>
</dbReference>
<dbReference type="GO" id="GO:0046872">
    <property type="term" value="F:metal ion binding"/>
    <property type="evidence" value="ECO:0007669"/>
    <property type="project" value="UniProtKB-KW"/>
</dbReference>
<keyword evidence="2" id="KW-0479">Metal-binding</keyword>
<dbReference type="GO" id="GO:0009313">
    <property type="term" value="P:oligosaccharide catabolic process"/>
    <property type="evidence" value="ECO:0007669"/>
    <property type="project" value="TreeGrafter"/>
</dbReference>
<evidence type="ECO:0000256" key="2">
    <source>
        <dbReference type="ARBA" id="ARBA00022723"/>
    </source>
</evidence>
<feature type="domain" description="Glycoside hydrolase family 38 central" evidence="5">
    <location>
        <begin position="277"/>
        <end position="355"/>
    </location>
</feature>
<dbReference type="Gene3D" id="2.70.98.30">
    <property type="entry name" value="Golgi alpha-mannosidase II, domain 4"/>
    <property type="match status" value="1"/>
</dbReference>
<dbReference type="InterPro" id="IPR037094">
    <property type="entry name" value="Glyco_hydro_38_cen_sf"/>
</dbReference>
<evidence type="ECO:0000259" key="5">
    <source>
        <dbReference type="SMART" id="SM00872"/>
    </source>
</evidence>
<dbReference type="InterPro" id="IPR011330">
    <property type="entry name" value="Glyco_hydro/deAcase_b/a-brl"/>
</dbReference>
<dbReference type="CDD" id="cd10815">
    <property type="entry name" value="GH38N_AMII_EcMngB_like"/>
    <property type="match status" value="1"/>
</dbReference>
<proteinExistence type="inferred from homology"/>
<dbReference type="Gene3D" id="3.20.110.10">
    <property type="entry name" value="Glycoside hydrolase 38, N terminal domain"/>
    <property type="match status" value="1"/>
</dbReference>
<evidence type="ECO:0000313" key="7">
    <source>
        <dbReference type="Proteomes" id="UP000314960"/>
    </source>
</evidence>
<sequence length="870" mass="99883">MVKAHLVNHTHWDREWYFTVMDSQVLADQVFTEILEELETHPEANFCLDGQTSILDEYVNTHPENLDRIRELVRDERLFVGPWYTQTDALIPDAESILRNLYIGITEANKKYGKAMMIGYLPDTFGFNAQMPMLLNQAGIDSILFWRGTNFDTQVSSPYFRWNSLGNDEVIAANFPFGYFTGQIGLDAKEKMDSFISDRYDPNIKFLHEHGNNNDVLMPSGIDQMNIVHNIAETVKKINEQSSFETKISTYQEFVDVLRTKDLPGYSGELRLPTYSRIHRTIGSVRQSIKKQNFEIEQKILKRVEPLMVIAESAGIKVGKGMLTLLWKKLLESQAHDSLGGSVSDNVAEDIMHRFKEANELADGIENLIKKKIGDSLKLGDNELLLFNTTPQSFDGFKKVSIMARSKNIKFDNVEYQSVKVEKHYPMRKHVLKMTEKGREYFDEPEYFSLICKIKVQLKPLGYTIIKFHDVPAKSEEVANNTDNYIATNDLKFEFTNGKINFVNGDEVILDFISLLDSGNDGDTYDYSPIQGEKESVLPFTEYRVIHEDGVFEKLIVCGEEFLPETLESRLSGKRDKKFVYQLVISLNKISQEISFKVIFNNNIESHRLRLRINPNNEILGIKAGIQGGIINVTNKKVDEDWQDKFDEKPVNIYNFDKLLNVSGRNNSFSFFPKGLKEFEFDNRYLYLTLLATTGQLGKPNLAWRPGRASGDTTNEGHIMMPTPMAQEKGNWKFTIGMKLNKIDAVHSLLSREINGAFDQSVSYQKQTLNLFINRLDNKIWPTEVSSQIPRSLSLVAIDHDVVVSSLYPSRENEKYLIRILNDSDEMLDVANKINSEIERVDLFENKLNQGTKIMPHTFATFKLRNMINF</sequence>
<dbReference type="PANTHER" id="PTHR46017">
    <property type="entry name" value="ALPHA-MANNOSIDASE 2C1"/>
    <property type="match status" value="1"/>
</dbReference>
<dbReference type="InterPro" id="IPR028995">
    <property type="entry name" value="Glyco_hydro_57/38_cen_sf"/>
</dbReference>
<dbReference type="SUPFAM" id="SSF88688">
    <property type="entry name" value="Families 57/38 glycoside transferase middle domain"/>
    <property type="match status" value="1"/>
</dbReference>
<dbReference type="GO" id="GO:0030246">
    <property type="term" value="F:carbohydrate binding"/>
    <property type="evidence" value="ECO:0007669"/>
    <property type="project" value="InterPro"/>
</dbReference>
<dbReference type="AlphaFoldDB" id="A0A3Q8C8R9"/>
<keyword evidence="3" id="KW-0378">Hydrolase</keyword>
<dbReference type="GO" id="GO:0006013">
    <property type="term" value="P:mannose metabolic process"/>
    <property type="evidence" value="ECO:0007669"/>
    <property type="project" value="InterPro"/>
</dbReference>
<dbReference type="Gene3D" id="1.20.1270.50">
    <property type="entry name" value="Glycoside hydrolase family 38, central domain"/>
    <property type="match status" value="1"/>
</dbReference>
<evidence type="ECO:0000256" key="3">
    <source>
        <dbReference type="ARBA" id="ARBA00022801"/>
    </source>
</evidence>